<dbReference type="SUPFAM" id="SSF53901">
    <property type="entry name" value="Thiolase-like"/>
    <property type="match status" value="1"/>
</dbReference>
<evidence type="ECO:0000256" key="6">
    <source>
        <dbReference type="ARBA" id="ARBA00022679"/>
    </source>
</evidence>
<dbReference type="KEGG" id="tpol:Mal48_02890"/>
<evidence type="ECO:0000256" key="11">
    <source>
        <dbReference type="ARBA" id="ARBA00023315"/>
    </source>
</evidence>
<dbReference type="GO" id="GO:0006633">
    <property type="term" value="P:fatty acid biosynthetic process"/>
    <property type="evidence" value="ECO:0007669"/>
    <property type="project" value="UniProtKB-UniRule"/>
</dbReference>
<comment type="catalytic activity">
    <reaction evidence="12">
        <text>malonyl-[ACP] + acetyl-CoA + H(+) = 3-oxobutanoyl-[ACP] + CO2 + CoA</text>
        <dbReference type="Rhea" id="RHEA:12080"/>
        <dbReference type="Rhea" id="RHEA-COMP:9623"/>
        <dbReference type="Rhea" id="RHEA-COMP:9625"/>
        <dbReference type="ChEBI" id="CHEBI:15378"/>
        <dbReference type="ChEBI" id="CHEBI:16526"/>
        <dbReference type="ChEBI" id="CHEBI:57287"/>
        <dbReference type="ChEBI" id="CHEBI:57288"/>
        <dbReference type="ChEBI" id="CHEBI:78449"/>
        <dbReference type="ChEBI" id="CHEBI:78450"/>
        <dbReference type="EC" id="2.3.1.180"/>
    </reaction>
    <physiologicalReaction direction="left-to-right" evidence="12">
        <dbReference type="Rhea" id="RHEA:12081"/>
    </physiologicalReaction>
</comment>
<dbReference type="UniPathway" id="UPA00094"/>
<dbReference type="Proteomes" id="UP000315724">
    <property type="component" value="Chromosome"/>
</dbReference>
<proteinExistence type="inferred from homology"/>
<feature type="region of interest" description="ACP-binding" evidence="13">
    <location>
        <begin position="280"/>
        <end position="284"/>
    </location>
</feature>
<feature type="domain" description="Beta-ketoacyl-[acyl-carrier-protein] synthase III C-terminal" evidence="14">
    <location>
        <begin position="263"/>
        <end position="352"/>
    </location>
</feature>
<evidence type="ECO:0000256" key="4">
    <source>
        <dbReference type="ARBA" id="ARBA00022490"/>
    </source>
</evidence>
<evidence type="ECO:0000256" key="12">
    <source>
        <dbReference type="ARBA" id="ARBA00051096"/>
    </source>
</evidence>
<dbReference type="EC" id="2.3.1.180" evidence="3 13"/>
<evidence type="ECO:0000256" key="9">
    <source>
        <dbReference type="ARBA" id="ARBA00023160"/>
    </source>
</evidence>
<comment type="subcellular location">
    <subcellularLocation>
        <location evidence="13">Cytoplasm</location>
    </subcellularLocation>
</comment>
<dbReference type="AlphaFoldDB" id="A0A517QHF6"/>
<dbReference type="CDD" id="cd00830">
    <property type="entry name" value="KAS_III"/>
    <property type="match status" value="1"/>
</dbReference>
<evidence type="ECO:0000256" key="8">
    <source>
        <dbReference type="ARBA" id="ARBA00023098"/>
    </source>
</evidence>
<dbReference type="PANTHER" id="PTHR34069">
    <property type="entry name" value="3-OXOACYL-[ACYL-CARRIER-PROTEIN] SYNTHASE 3"/>
    <property type="match status" value="1"/>
</dbReference>
<dbReference type="NCBIfam" id="TIGR00747">
    <property type="entry name" value="fabH"/>
    <property type="match status" value="1"/>
</dbReference>
<dbReference type="Pfam" id="PF08545">
    <property type="entry name" value="ACP_syn_III"/>
    <property type="match status" value="1"/>
</dbReference>
<dbReference type="InterPro" id="IPR013747">
    <property type="entry name" value="ACP_syn_III_C"/>
</dbReference>
<keyword evidence="5 13" id="KW-0444">Lipid biosynthesis</keyword>
<dbReference type="NCBIfam" id="NF006829">
    <property type="entry name" value="PRK09352.1"/>
    <property type="match status" value="1"/>
</dbReference>
<evidence type="ECO:0000256" key="13">
    <source>
        <dbReference type="HAMAP-Rule" id="MF_01815"/>
    </source>
</evidence>
<protein>
    <recommendedName>
        <fullName evidence="3 13">Beta-ketoacyl-[acyl-carrier-protein] synthase III</fullName>
        <shortName evidence="13">Beta-ketoacyl-ACP synthase III</shortName>
        <shortName evidence="13">KAS III</shortName>
        <ecNumber evidence="3 13">2.3.1.180</ecNumber>
    </recommendedName>
    <alternativeName>
        <fullName evidence="13">3-oxoacyl-[acyl-carrier-protein] synthase 3</fullName>
    </alternativeName>
    <alternativeName>
        <fullName evidence="13">3-oxoacyl-[acyl-carrier-protein] synthase III</fullName>
    </alternativeName>
</protein>
<dbReference type="GO" id="GO:0004315">
    <property type="term" value="F:3-oxoacyl-[acyl-carrier-protein] synthase activity"/>
    <property type="evidence" value="ECO:0007669"/>
    <property type="project" value="InterPro"/>
</dbReference>
<comment type="domain">
    <text evidence="13">The last Arg residue of the ACP-binding site is essential for the weak association between ACP/AcpP and FabH.</text>
</comment>
<dbReference type="InterPro" id="IPR016039">
    <property type="entry name" value="Thiolase-like"/>
</dbReference>
<sequence length="352" mass="37749">MSTITDENPTKTTPGAARTLFTRRTSSLLGIQIAGCGSYVPEMVVTNEQLDQEYGCDPNWIVQRTGIRERRHCPPEMATSDMCVEASRKAIRSSGVDPQQIDLLVCGTFTPDYHCPSTACLVQDKLGLDCPAFDTAAACAGFMYALVTASQFVATGNAKYALAVGGDLNSRIVNPKDQRTYPLFGDGAGAVLVTRGTPHQGLVCYQLGSDGSGGPLLDRPAGGTHTPITPEAIVAGEQYLRMDGRSVFKWAVRMLADTIELVLEKSGMSVHDISQFVLHQANVRIINAAADQLGIPQEKLFVNLDRYGNTSGGSIPIALDEAFQEGKIHRGDAILMCGFGGGLTWGTGVFRW</sequence>
<dbReference type="FunFam" id="3.40.47.10:FF:000004">
    <property type="entry name" value="3-oxoacyl-[acyl-carrier-protein] synthase 3"/>
    <property type="match status" value="1"/>
</dbReference>
<dbReference type="InterPro" id="IPR013751">
    <property type="entry name" value="ACP_syn_III_N"/>
</dbReference>
<feature type="active site" evidence="13">
    <location>
        <position position="309"/>
    </location>
</feature>
<comment type="function">
    <text evidence="13">Catalyzes the condensation reaction of fatty acid synthesis by the addition to an acyl acceptor of two carbons from malonyl-ACP. Catalyzes the first condensation reaction which initiates fatty acid synthesis and may therefore play a role in governing the total rate of fatty acid production. Possesses both acetoacetyl-ACP synthase and acetyl transacylase activities. Its substrate specificity determines the biosynthesis of branched-chain and/or straight-chain of fatty acids.</text>
</comment>
<evidence type="ECO:0000256" key="2">
    <source>
        <dbReference type="ARBA" id="ARBA00008642"/>
    </source>
</evidence>
<dbReference type="Gene3D" id="3.40.47.10">
    <property type="match status" value="1"/>
</dbReference>
<reference evidence="16 17" key="1">
    <citation type="submission" date="2019-02" db="EMBL/GenBank/DDBJ databases">
        <title>Deep-cultivation of Planctomycetes and their phenomic and genomic characterization uncovers novel biology.</title>
        <authorList>
            <person name="Wiegand S."/>
            <person name="Jogler M."/>
            <person name="Boedeker C."/>
            <person name="Pinto D."/>
            <person name="Vollmers J."/>
            <person name="Rivas-Marin E."/>
            <person name="Kohn T."/>
            <person name="Peeters S.H."/>
            <person name="Heuer A."/>
            <person name="Rast P."/>
            <person name="Oberbeckmann S."/>
            <person name="Bunk B."/>
            <person name="Jeske O."/>
            <person name="Meyerdierks A."/>
            <person name="Storesund J.E."/>
            <person name="Kallscheuer N."/>
            <person name="Luecker S."/>
            <person name="Lage O.M."/>
            <person name="Pohl T."/>
            <person name="Merkel B.J."/>
            <person name="Hornburger P."/>
            <person name="Mueller R.-W."/>
            <person name="Bruemmer F."/>
            <person name="Labrenz M."/>
            <person name="Spormann A.M."/>
            <person name="Op den Camp H."/>
            <person name="Overmann J."/>
            <person name="Amann R."/>
            <person name="Jetten M.S.M."/>
            <person name="Mascher T."/>
            <person name="Medema M.H."/>
            <person name="Devos D.P."/>
            <person name="Kaster A.-K."/>
            <person name="Ovreas L."/>
            <person name="Rohde M."/>
            <person name="Galperin M.Y."/>
            <person name="Jogler C."/>
        </authorList>
    </citation>
    <scope>NUCLEOTIDE SEQUENCE [LARGE SCALE GENOMIC DNA]</scope>
    <source>
        <strain evidence="16 17">Mal48</strain>
    </source>
</reference>
<evidence type="ECO:0000256" key="10">
    <source>
        <dbReference type="ARBA" id="ARBA00023268"/>
    </source>
</evidence>
<evidence type="ECO:0000313" key="16">
    <source>
        <dbReference type="EMBL" id="QDT31058.1"/>
    </source>
</evidence>
<dbReference type="GO" id="GO:0044550">
    <property type="term" value="P:secondary metabolite biosynthetic process"/>
    <property type="evidence" value="ECO:0007669"/>
    <property type="project" value="TreeGrafter"/>
</dbReference>
<dbReference type="RefSeq" id="WP_231739835.1">
    <property type="nucleotide sequence ID" value="NZ_CP036267.1"/>
</dbReference>
<dbReference type="GO" id="GO:0005737">
    <property type="term" value="C:cytoplasm"/>
    <property type="evidence" value="ECO:0007669"/>
    <property type="project" value="UniProtKB-SubCell"/>
</dbReference>
<evidence type="ECO:0000256" key="3">
    <source>
        <dbReference type="ARBA" id="ARBA00012333"/>
    </source>
</evidence>
<gene>
    <name evidence="16" type="primary">fabH_1</name>
    <name evidence="13" type="synonym">fabH</name>
    <name evidence="16" type="ORF">Mal48_02890</name>
</gene>
<dbReference type="HAMAP" id="MF_01815">
    <property type="entry name" value="FabH"/>
    <property type="match status" value="1"/>
</dbReference>
<keyword evidence="9 13" id="KW-0275">Fatty acid biosynthesis</keyword>
<evidence type="ECO:0000259" key="14">
    <source>
        <dbReference type="Pfam" id="PF08541"/>
    </source>
</evidence>
<dbReference type="Pfam" id="PF08541">
    <property type="entry name" value="ACP_syn_III_C"/>
    <property type="match status" value="1"/>
</dbReference>
<feature type="domain" description="Beta-ketoacyl-[acyl-carrier-protein] synthase III N-terminal" evidence="15">
    <location>
        <begin position="133"/>
        <end position="211"/>
    </location>
</feature>
<keyword evidence="17" id="KW-1185">Reference proteome</keyword>
<comment type="subunit">
    <text evidence="13">Homodimer.</text>
</comment>
<feature type="active site" evidence="13">
    <location>
        <position position="139"/>
    </location>
</feature>
<dbReference type="PANTHER" id="PTHR34069:SF2">
    <property type="entry name" value="BETA-KETOACYL-[ACYL-CARRIER-PROTEIN] SYNTHASE III"/>
    <property type="match status" value="1"/>
</dbReference>
<comment type="pathway">
    <text evidence="1 13">Lipid metabolism; fatty acid biosynthesis.</text>
</comment>
<dbReference type="InterPro" id="IPR004655">
    <property type="entry name" value="FabH"/>
</dbReference>
<name>A0A517QHF6_9PLAN</name>
<keyword evidence="8 13" id="KW-0443">Lipid metabolism</keyword>
<dbReference type="GO" id="GO:0033818">
    <property type="term" value="F:beta-ketoacyl-acyl-carrier-protein synthase III activity"/>
    <property type="evidence" value="ECO:0007669"/>
    <property type="project" value="UniProtKB-UniRule"/>
</dbReference>
<accession>A0A517QHF6</accession>
<organism evidence="16 17">
    <name type="scientific">Thalassoglobus polymorphus</name>
    <dbReference type="NCBI Taxonomy" id="2527994"/>
    <lineage>
        <taxon>Bacteria</taxon>
        <taxon>Pseudomonadati</taxon>
        <taxon>Planctomycetota</taxon>
        <taxon>Planctomycetia</taxon>
        <taxon>Planctomycetales</taxon>
        <taxon>Planctomycetaceae</taxon>
        <taxon>Thalassoglobus</taxon>
    </lineage>
</organism>
<evidence type="ECO:0000256" key="1">
    <source>
        <dbReference type="ARBA" id="ARBA00005194"/>
    </source>
</evidence>
<keyword evidence="10 13" id="KW-0511">Multifunctional enzyme</keyword>
<evidence type="ECO:0000256" key="5">
    <source>
        <dbReference type="ARBA" id="ARBA00022516"/>
    </source>
</evidence>
<keyword evidence="6 13" id="KW-0808">Transferase</keyword>
<keyword evidence="4 13" id="KW-0963">Cytoplasm</keyword>
<dbReference type="EMBL" id="CP036267">
    <property type="protein sequence ID" value="QDT31058.1"/>
    <property type="molecule type" value="Genomic_DNA"/>
</dbReference>
<evidence type="ECO:0000313" key="17">
    <source>
        <dbReference type="Proteomes" id="UP000315724"/>
    </source>
</evidence>
<feature type="active site" evidence="13">
    <location>
        <position position="279"/>
    </location>
</feature>
<keyword evidence="7 13" id="KW-0276">Fatty acid metabolism</keyword>
<evidence type="ECO:0000256" key="7">
    <source>
        <dbReference type="ARBA" id="ARBA00022832"/>
    </source>
</evidence>
<evidence type="ECO:0000259" key="15">
    <source>
        <dbReference type="Pfam" id="PF08545"/>
    </source>
</evidence>
<comment type="similarity">
    <text evidence="2 13">Belongs to the thiolase-like superfamily. FabH family.</text>
</comment>
<keyword evidence="11 13" id="KW-0012">Acyltransferase</keyword>